<gene>
    <name evidence="1" type="ORF">SHY70_11710</name>
</gene>
<dbReference type="AlphaFoldDB" id="A0AAW9DJK9"/>
<feature type="non-terminal residue" evidence="1">
    <location>
        <position position="1"/>
    </location>
</feature>
<accession>A0AAW9DJK9</accession>
<dbReference type="Gene3D" id="3.30.1330.10">
    <property type="entry name" value="PurM-like, N-terminal domain"/>
    <property type="match status" value="1"/>
</dbReference>
<dbReference type="FunFam" id="3.30.1330.10:FF:000013">
    <property type="entry name" value="Phosphoribosylformylglycinamidine synthase"/>
    <property type="match status" value="1"/>
</dbReference>
<dbReference type="PANTHER" id="PTHR10099">
    <property type="entry name" value="PHOSPHORIBOSYLFORMYLGLYCINAMIDINE SYNTHASE"/>
    <property type="match status" value="1"/>
</dbReference>
<dbReference type="GO" id="GO:0004642">
    <property type="term" value="F:phosphoribosylformylglycinamidine synthase activity"/>
    <property type="evidence" value="ECO:0007669"/>
    <property type="project" value="TreeGrafter"/>
</dbReference>
<reference evidence="1" key="1">
    <citation type="submission" date="2023-11" db="EMBL/GenBank/DDBJ databases">
        <title>Antimicrobial resistance in invasive Streptococcus suis isolated in Spain and the associated genetic mechanisms.</title>
        <authorList>
            <person name="Uruen C."/>
            <person name="Arenas J.A."/>
        </authorList>
    </citation>
    <scope>NUCLEOTIDE SEQUENCE</scope>
    <source>
        <strain evidence="1">Ss_70</strain>
    </source>
</reference>
<proteinExistence type="predicted"/>
<dbReference type="GO" id="GO:0005737">
    <property type="term" value="C:cytoplasm"/>
    <property type="evidence" value="ECO:0007669"/>
    <property type="project" value="TreeGrafter"/>
</dbReference>
<evidence type="ECO:0000313" key="2">
    <source>
        <dbReference type="Proteomes" id="UP001270004"/>
    </source>
</evidence>
<dbReference type="InterPro" id="IPR036921">
    <property type="entry name" value="PurM-like_N_sf"/>
</dbReference>
<dbReference type="PANTHER" id="PTHR10099:SF1">
    <property type="entry name" value="PHOSPHORIBOSYLFORMYLGLYCINAMIDINE SYNTHASE"/>
    <property type="match status" value="1"/>
</dbReference>
<name>A0AAW9DJK9_STRSU</name>
<dbReference type="Proteomes" id="UP001270004">
    <property type="component" value="Unassembled WGS sequence"/>
</dbReference>
<dbReference type="SUPFAM" id="SSF55326">
    <property type="entry name" value="PurM N-terminal domain-like"/>
    <property type="match status" value="1"/>
</dbReference>
<sequence length="212" mass="22714">ELGRTDKPQTLMDMATIFGRYERANGRLDDMEVSDEINACSVEIEVDVDGVKEPWLLMFKNETHNHPTEIEPFGGAATCIGGAIRDPLSGRSYVYQAMRISGAGDITQPLTATRPGKLPQQIISKTAAHGYSSYGNQIGLATTYVREYFHPGFVAKRMELGAVVGAAPKENVVREKPVAGDVVILLGGKTGRDGIGGATGSSKVQTVESVET</sequence>
<evidence type="ECO:0000313" key="1">
    <source>
        <dbReference type="EMBL" id="MDX5038920.1"/>
    </source>
</evidence>
<feature type="non-terminal residue" evidence="1">
    <location>
        <position position="212"/>
    </location>
</feature>
<dbReference type="GO" id="GO:0006164">
    <property type="term" value="P:purine nucleotide biosynthetic process"/>
    <property type="evidence" value="ECO:0007669"/>
    <property type="project" value="TreeGrafter"/>
</dbReference>
<organism evidence="1 2">
    <name type="scientific">Streptococcus suis</name>
    <dbReference type="NCBI Taxonomy" id="1307"/>
    <lineage>
        <taxon>Bacteria</taxon>
        <taxon>Bacillati</taxon>
        <taxon>Bacillota</taxon>
        <taxon>Bacilli</taxon>
        <taxon>Lactobacillales</taxon>
        <taxon>Streptococcaceae</taxon>
        <taxon>Streptococcus</taxon>
    </lineage>
</organism>
<protein>
    <submittedName>
        <fullName evidence="1">Phosphoribosylformylglycinamidine synthase</fullName>
    </submittedName>
</protein>
<comment type="caution">
    <text evidence="1">The sequence shown here is derived from an EMBL/GenBank/DDBJ whole genome shotgun (WGS) entry which is preliminary data.</text>
</comment>
<dbReference type="EMBL" id="JAWWZK010000170">
    <property type="protein sequence ID" value="MDX5038920.1"/>
    <property type="molecule type" value="Genomic_DNA"/>
</dbReference>